<dbReference type="GO" id="GO:0005739">
    <property type="term" value="C:mitochondrion"/>
    <property type="evidence" value="ECO:0007669"/>
    <property type="project" value="TreeGrafter"/>
</dbReference>
<protein>
    <recommendedName>
        <fullName evidence="5">OPA3-like protein</fullName>
    </recommendedName>
</protein>
<sequence length="170" mass="19738">MSSIVLKLGTLALRTISKPIASKLKQAAGLHPKFRYLIINFAQVNHRFSTTIQRRIYGHRTDILIRPLNEGKAVQAAADILGEFFVFTVAGIAIIYEVQRNSRAQARKEEKHRQEIEAMKQKRSALEKEVELLRQKLQEVEQLSRRSSFSHFFNFWHTKAFQEHKSDTSF</sequence>
<dbReference type="Proteomes" id="UP000027138">
    <property type="component" value="Unassembled WGS sequence"/>
</dbReference>
<keyword evidence="2" id="KW-0812">Transmembrane</keyword>
<dbReference type="InterPro" id="IPR010754">
    <property type="entry name" value="OPA3-like"/>
</dbReference>
<gene>
    <name evidence="3" type="ORF">JCGZ_09821</name>
</gene>
<evidence type="ECO:0000256" key="1">
    <source>
        <dbReference type="SAM" id="Coils"/>
    </source>
</evidence>
<evidence type="ECO:0000313" key="3">
    <source>
        <dbReference type="EMBL" id="KDP36256.1"/>
    </source>
</evidence>
<dbReference type="EMBL" id="KK914446">
    <property type="protein sequence ID" value="KDP36256.1"/>
    <property type="molecule type" value="Genomic_DNA"/>
</dbReference>
<accession>A0A067KJ75</accession>
<evidence type="ECO:0000256" key="2">
    <source>
        <dbReference type="SAM" id="Phobius"/>
    </source>
</evidence>
<evidence type="ECO:0008006" key="5">
    <source>
        <dbReference type="Google" id="ProtNLM"/>
    </source>
</evidence>
<evidence type="ECO:0000313" key="4">
    <source>
        <dbReference type="Proteomes" id="UP000027138"/>
    </source>
</evidence>
<feature type="coiled-coil region" evidence="1">
    <location>
        <begin position="109"/>
        <end position="146"/>
    </location>
</feature>
<dbReference type="PANTHER" id="PTHR12499">
    <property type="entry name" value="OPTIC ATROPHY 3 PROTEIN OPA3"/>
    <property type="match status" value="1"/>
</dbReference>
<dbReference type="GO" id="GO:0019216">
    <property type="term" value="P:regulation of lipid metabolic process"/>
    <property type="evidence" value="ECO:0007669"/>
    <property type="project" value="TreeGrafter"/>
</dbReference>
<dbReference type="OrthoDB" id="2129069at2759"/>
<proteinExistence type="predicted"/>
<keyword evidence="1" id="KW-0175">Coiled coil</keyword>
<keyword evidence="2" id="KW-1133">Transmembrane helix</keyword>
<organism evidence="3 4">
    <name type="scientific">Jatropha curcas</name>
    <name type="common">Barbados nut</name>
    <dbReference type="NCBI Taxonomy" id="180498"/>
    <lineage>
        <taxon>Eukaryota</taxon>
        <taxon>Viridiplantae</taxon>
        <taxon>Streptophyta</taxon>
        <taxon>Embryophyta</taxon>
        <taxon>Tracheophyta</taxon>
        <taxon>Spermatophyta</taxon>
        <taxon>Magnoliopsida</taxon>
        <taxon>eudicotyledons</taxon>
        <taxon>Gunneridae</taxon>
        <taxon>Pentapetalae</taxon>
        <taxon>rosids</taxon>
        <taxon>fabids</taxon>
        <taxon>Malpighiales</taxon>
        <taxon>Euphorbiaceae</taxon>
        <taxon>Crotonoideae</taxon>
        <taxon>Jatropheae</taxon>
        <taxon>Jatropha</taxon>
    </lineage>
</organism>
<name>A0A067KJ75_JATCU</name>
<keyword evidence="2" id="KW-0472">Membrane</keyword>
<keyword evidence="4" id="KW-1185">Reference proteome</keyword>
<reference evidence="3 4" key="1">
    <citation type="journal article" date="2014" name="PLoS ONE">
        <title>Global Analysis of Gene Expression Profiles in Physic Nut (Jatropha curcas L.) Seedlings Exposed to Salt Stress.</title>
        <authorList>
            <person name="Zhang L."/>
            <person name="Zhang C."/>
            <person name="Wu P."/>
            <person name="Chen Y."/>
            <person name="Li M."/>
            <person name="Jiang H."/>
            <person name="Wu G."/>
        </authorList>
    </citation>
    <scope>NUCLEOTIDE SEQUENCE [LARGE SCALE GENOMIC DNA]</scope>
    <source>
        <strain evidence="4">cv. GZQX0401</strain>
        <tissue evidence="3">Young leaves</tissue>
    </source>
</reference>
<dbReference type="PANTHER" id="PTHR12499:SF22">
    <property type="entry name" value="OS02G0312500 PROTEIN"/>
    <property type="match status" value="1"/>
</dbReference>
<feature type="transmembrane region" description="Helical" evidence="2">
    <location>
        <begin position="76"/>
        <end position="98"/>
    </location>
</feature>
<dbReference type="AlphaFoldDB" id="A0A067KJ75"/>
<dbReference type="Pfam" id="PF07047">
    <property type="entry name" value="OPA3"/>
    <property type="match status" value="1"/>
</dbReference>